<keyword evidence="1" id="KW-0482">Metalloprotease</keyword>
<accession>A0A136LXU5</accession>
<dbReference type="Proteomes" id="UP000070457">
    <property type="component" value="Unassembled WGS sequence"/>
</dbReference>
<dbReference type="PANTHER" id="PTHR34217:SF1">
    <property type="entry name" value="CARBOXYPEPTIDASE 1"/>
    <property type="match status" value="1"/>
</dbReference>
<keyword evidence="1" id="KW-0378">Hydrolase</keyword>
<organism evidence="1 2">
    <name type="scientific">candidate division WS6 bacterium OLB20</name>
    <dbReference type="NCBI Taxonomy" id="1617426"/>
    <lineage>
        <taxon>Bacteria</taxon>
        <taxon>Candidatus Dojkabacteria</taxon>
    </lineage>
</organism>
<dbReference type="EC" id="3.4.24.-" evidence="1"/>
<dbReference type="STRING" id="1617426.TR69_WS6001000473"/>
<proteinExistence type="predicted"/>
<dbReference type="PRINTS" id="PR00998">
    <property type="entry name" value="CRBOXYPTASET"/>
</dbReference>
<dbReference type="GO" id="GO:0006508">
    <property type="term" value="P:proteolysis"/>
    <property type="evidence" value="ECO:0007669"/>
    <property type="project" value="UniProtKB-KW"/>
</dbReference>
<dbReference type="GO" id="GO:0004181">
    <property type="term" value="F:metallocarboxypeptidase activity"/>
    <property type="evidence" value="ECO:0007669"/>
    <property type="project" value="InterPro"/>
</dbReference>
<gene>
    <name evidence="1" type="primary">ypwA_1</name>
    <name evidence="1" type="ORF">TR69_WS6001000473</name>
</gene>
<protein>
    <submittedName>
        <fullName evidence="1">Putative metalloprotease YpwA</fullName>
        <ecNumber evidence="1">3.4.24.-</ecNumber>
    </submittedName>
</protein>
<comment type="caution">
    <text evidence="1">The sequence shown here is derived from an EMBL/GenBank/DDBJ whole genome shotgun (WGS) entry which is preliminary data.</text>
</comment>
<keyword evidence="1" id="KW-0645">Protease</keyword>
<dbReference type="AlphaFoldDB" id="A0A136LXU5"/>
<evidence type="ECO:0000313" key="1">
    <source>
        <dbReference type="EMBL" id="KXK26469.1"/>
    </source>
</evidence>
<dbReference type="EMBL" id="JYNZ01000003">
    <property type="protein sequence ID" value="KXK26469.1"/>
    <property type="molecule type" value="Genomic_DNA"/>
</dbReference>
<sequence>MTPLGSGRSLSIHESQSRLWENMIGRTKSFSELLQPLLSEHIEGFRDVTAGQLYAYLTHIQKQPLRVEADELSYHLHIIIRFELETALSDGSLAVKDLPEAWNEKYRNYLGIDPVSEAEGVLQDIHWSMGAIGYFPTYSIGTALSAVLQNRMISDGLSVATAAADPRGFERVSAWLAERIHKYGAIRTLKQTLADLNTGLSAAPLLDYLSEKYADAADRK</sequence>
<dbReference type="PANTHER" id="PTHR34217">
    <property type="entry name" value="METAL-DEPENDENT CARBOXYPEPTIDASE"/>
    <property type="match status" value="1"/>
</dbReference>
<dbReference type="Pfam" id="PF02074">
    <property type="entry name" value="Peptidase_M32"/>
    <property type="match status" value="1"/>
</dbReference>
<dbReference type="SUPFAM" id="SSF55486">
    <property type="entry name" value="Metalloproteases ('zincins'), catalytic domain"/>
    <property type="match status" value="1"/>
</dbReference>
<name>A0A136LXU5_9BACT</name>
<dbReference type="PATRIC" id="fig|1617426.3.peg.469"/>
<reference evidence="1 2" key="1">
    <citation type="submission" date="2015-02" db="EMBL/GenBank/DDBJ databases">
        <title>Improved understanding of the partial-nitritation anammox process through 23 genomes representing the majority of the microbial community.</title>
        <authorList>
            <person name="Speth D.R."/>
            <person name="In T Zandt M."/>
            <person name="Guerrero Cruz S."/>
            <person name="Jetten M.S."/>
            <person name="Dutilh B.E."/>
        </authorList>
    </citation>
    <scope>NUCLEOTIDE SEQUENCE [LARGE SCALE GENOMIC DNA]</scope>
    <source>
        <strain evidence="1">OLB20</strain>
    </source>
</reference>
<evidence type="ECO:0000313" key="2">
    <source>
        <dbReference type="Proteomes" id="UP000070457"/>
    </source>
</evidence>
<dbReference type="InterPro" id="IPR001333">
    <property type="entry name" value="Peptidase_M32_Taq"/>
</dbReference>
<dbReference type="PROSITE" id="PS52034">
    <property type="entry name" value="PEPTIDASE_M32"/>
    <property type="match status" value="1"/>
</dbReference>
<dbReference type="Gene3D" id="1.10.1370.30">
    <property type="match status" value="1"/>
</dbReference>